<dbReference type="Pfam" id="PF00701">
    <property type="entry name" value="DHDPS"/>
    <property type="match status" value="1"/>
</dbReference>
<dbReference type="AlphaFoldDB" id="A0A1G6S917"/>
<keyword evidence="3 5" id="KW-0456">Lyase</keyword>
<proteinExistence type="inferred from homology"/>
<sequence>MKINGIIAATFSALHADGSLNLELVPALVEKLIADGVKGVFICGTNGEGPNLTVEERMQVAEAYISAVRKRILVFVHVGHTSIAESKKLARHAAVAGADVISSVAGFYFKPSGTENLVDCMAEIATSAPGLPFYYYHIPALTGIQVDMIRFLELAEDRIPNLAGIKYTASTLHEYQACLNYREGKYDVLFGYDELLLPALAIGARGAIGSTYTFAAPLYVAIIKAFEEGAIEKARSLQLLANNMISCLPKYGPIPAQKAILALMGYELGPCRLPLAALAEAQKNEIKRFLESFNFFEKLKNCVYDVQ</sequence>
<gene>
    <name evidence="8" type="ORF">SAMN04487894_106121</name>
</gene>
<comment type="similarity">
    <text evidence="5">Belongs to the DapA family.</text>
</comment>
<dbReference type="SUPFAM" id="SSF51569">
    <property type="entry name" value="Aldolase"/>
    <property type="match status" value="1"/>
</dbReference>
<evidence type="ECO:0000313" key="8">
    <source>
        <dbReference type="EMBL" id="SDD12676.1"/>
    </source>
</evidence>
<evidence type="ECO:0000256" key="4">
    <source>
        <dbReference type="ARBA" id="ARBA00023277"/>
    </source>
</evidence>
<comment type="subcellular location">
    <subcellularLocation>
        <location evidence="1">Cytoplasm</location>
    </subcellularLocation>
</comment>
<evidence type="ECO:0000256" key="3">
    <source>
        <dbReference type="ARBA" id="ARBA00023239"/>
    </source>
</evidence>
<dbReference type="OrthoDB" id="9778880at2"/>
<dbReference type="PANTHER" id="PTHR12128:SF21">
    <property type="entry name" value="N-ACETYLNEURAMINATE LYASE"/>
    <property type="match status" value="1"/>
</dbReference>
<dbReference type="InterPro" id="IPR002220">
    <property type="entry name" value="DapA-like"/>
</dbReference>
<keyword evidence="2" id="KW-0963">Cytoplasm</keyword>
<accession>A0A1G6S917</accession>
<dbReference type="PIRSF" id="PIRSF001365">
    <property type="entry name" value="DHDPS"/>
    <property type="match status" value="1"/>
</dbReference>
<dbReference type="InterPro" id="IPR013785">
    <property type="entry name" value="Aldolase_TIM"/>
</dbReference>
<dbReference type="GO" id="GO:0016829">
    <property type="term" value="F:lyase activity"/>
    <property type="evidence" value="ECO:0007669"/>
    <property type="project" value="UniProtKB-KW"/>
</dbReference>
<organism evidence="8 9">
    <name type="scientific">Niabella drilacis (strain DSM 25811 / CCM 8410 / CCUG 62505 / LMG 26954 / E90)</name>
    <dbReference type="NCBI Taxonomy" id="1285928"/>
    <lineage>
        <taxon>Bacteria</taxon>
        <taxon>Pseudomonadati</taxon>
        <taxon>Bacteroidota</taxon>
        <taxon>Chitinophagia</taxon>
        <taxon>Chitinophagales</taxon>
        <taxon>Chitinophagaceae</taxon>
        <taxon>Niabella</taxon>
    </lineage>
</organism>
<keyword evidence="9" id="KW-1185">Reference proteome</keyword>
<dbReference type="EMBL" id="FMZO01000006">
    <property type="protein sequence ID" value="SDD12676.1"/>
    <property type="molecule type" value="Genomic_DNA"/>
</dbReference>
<dbReference type="PRINTS" id="PR00146">
    <property type="entry name" value="DHPICSNTHASE"/>
</dbReference>
<evidence type="ECO:0000256" key="7">
    <source>
        <dbReference type="PIRSR" id="PIRSR001365-2"/>
    </source>
</evidence>
<name>A0A1G6S917_NIADE</name>
<dbReference type="PANTHER" id="PTHR12128">
    <property type="entry name" value="DIHYDRODIPICOLINATE SYNTHASE"/>
    <property type="match status" value="1"/>
</dbReference>
<reference evidence="9" key="1">
    <citation type="submission" date="2016-10" db="EMBL/GenBank/DDBJ databases">
        <authorList>
            <person name="Varghese N."/>
            <person name="Submissions S."/>
        </authorList>
    </citation>
    <scope>NUCLEOTIDE SEQUENCE [LARGE SCALE GENOMIC DNA]</scope>
    <source>
        <strain evidence="9">DSM 25811 / CCM 8410 / LMG 26954 / E90</strain>
    </source>
</reference>
<evidence type="ECO:0000256" key="5">
    <source>
        <dbReference type="PIRNR" id="PIRNR001365"/>
    </source>
</evidence>
<keyword evidence="4" id="KW-0119">Carbohydrate metabolism</keyword>
<feature type="active site" description="Schiff-base intermediate with substrate" evidence="6">
    <location>
        <position position="166"/>
    </location>
</feature>
<dbReference type="Proteomes" id="UP000198757">
    <property type="component" value="Unassembled WGS sequence"/>
</dbReference>
<dbReference type="STRING" id="1285928.SAMN04487894_106121"/>
<evidence type="ECO:0000256" key="1">
    <source>
        <dbReference type="ARBA" id="ARBA00004496"/>
    </source>
</evidence>
<feature type="active site" description="Proton donor/acceptor" evidence="6">
    <location>
        <position position="136"/>
    </location>
</feature>
<dbReference type="Gene3D" id="3.20.20.70">
    <property type="entry name" value="Aldolase class I"/>
    <property type="match status" value="1"/>
</dbReference>
<evidence type="ECO:0000256" key="6">
    <source>
        <dbReference type="PIRSR" id="PIRSR001365-1"/>
    </source>
</evidence>
<dbReference type="RefSeq" id="WP_090390447.1">
    <property type="nucleotide sequence ID" value="NZ_FMZO01000006.1"/>
</dbReference>
<protein>
    <submittedName>
        <fullName evidence="8">N-acetylneuraminate lyase</fullName>
    </submittedName>
</protein>
<dbReference type="SMART" id="SM01130">
    <property type="entry name" value="DHDPS"/>
    <property type="match status" value="1"/>
</dbReference>
<evidence type="ECO:0000313" key="9">
    <source>
        <dbReference type="Proteomes" id="UP000198757"/>
    </source>
</evidence>
<feature type="binding site" evidence="7">
    <location>
        <position position="208"/>
    </location>
    <ligand>
        <name>pyruvate</name>
        <dbReference type="ChEBI" id="CHEBI:15361"/>
    </ligand>
</feature>
<dbReference type="GO" id="GO:0005737">
    <property type="term" value="C:cytoplasm"/>
    <property type="evidence" value="ECO:0007669"/>
    <property type="project" value="UniProtKB-SubCell"/>
</dbReference>
<evidence type="ECO:0000256" key="2">
    <source>
        <dbReference type="ARBA" id="ARBA00022490"/>
    </source>
</evidence>